<organism evidence="1 2">
    <name type="scientific">Setaria viridis</name>
    <name type="common">Green bristlegrass</name>
    <name type="synonym">Setaria italica subsp. viridis</name>
    <dbReference type="NCBI Taxonomy" id="4556"/>
    <lineage>
        <taxon>Eukaryota</taxon>
        <taxon>Viridiplantae</taxon>
        <taxon>Streptophyta</taxon>
        <taxon>Embryophyta</taxon>
        <taxon>Tracheophyta</taxon>
        <taxon>Spermatophyta</taxon>
        <taxon>Magnoliopsida</taxon>
        <taxon>Liliopsida</taxon>
        <taxon>Poales</taxon>
        <taxon>Poaceae</taxon>
        <taxon>PACMAD clade</taxon>
        <taxon>Panicoideae</taxon>
        <taxon>Panicodae</taxon>
        <taxon>Paniceae</taxon>
        <taxon>Cenchrinae</taxon>
        <taxon>Setaria</taxon>
    </lineage>
</organism>
<sequence length="95" mass="9794">MAGVRALPPPDPRPMSPCHFLALLGASVVLFSVAGEPSGVHAEFALAGFLLWLLGVAHLQFGHRLPGAPAIAATSPAVEEELKNLVLGRHDAVAA</sequence>
<accession>A0A4U6V9S6</accession>
<dbReference type="EMBL" id="CM016554">
    <property type="protein sequence ID" value="TKW26018.1"/>
    <property type="molecule type" value="Genomic_DNA"/>
</dbReference>
<gene>
    <name evidence="1" type="ORF">SEVIR_3G158833v2</name>
</gene>
<evidence type="ECO:0000313" key="1">
    <source>
        <dbReference type="EMBL" id="TKW26018.1"/>
    </source>
</evidence>
<dbReference type="AlphaFoldDB" id="A0A4U6V9S6"/>
<proteinExistence type="predicted"/>
<dbReference type="Proteomes" id="UP000298652">
    <property type="component" value="Chromosome 3"/>
</dbReference>
<name>A0A4U6V9S6_SETVI</name>
<protein>
    <submittedName>
        <fullName evidence="1">Uncharacterized protein</fullName>
    </submittedName>
</protein>
<evidence type="ECO:0000313" key="2">
    <source>
        <dbReference type="Proteomes" id="UP000298652"/>
    </source>
</evidence>
<reference evidence="1" key="1">
    <citation type="submission" date="2019-03" db="EMBL/GenBank/DDBJ databases">
        <title>WGS assembly of Setaria viridis.</title>
        <authorList>
            <person name="Huang P."/>
            <person name="Jenkins J."/>
            <person name="Grimwood J."/>
            <person name="Barry K."/>
            <person name="Healey A."/>
            <person name="Mamidi S."/>
            <person name="Sreedasyam A."/>
            <person name="Shu S."/>
            <person name="Feldman M."/>
            <person name="Wu J."/>
            <person name="Yu Y."/>
            <person name="Chen C."/>
            <person name="Johnson J."/>
            <person name="Rokhsar D."/>
            <person name="Baxter I."/>
            <person name="Schmutz J."/>
            <person name="Brutnell T."/>
            <person name="Kellogg E."/>
        </authorList>
    </citation>
    <scope>NUCLEOTIDE SEQUENCE [LARGE SCALE GENOMIC DNA]</scope>
</reference>
<keyword evidence="2" id="KW-1185">Reference proteome</keyword>
<dbReference type="Gramene" id="TKW26018">
    <property type="protein sequence ID" value="TKW26018"/>
    <property type="gene ID" value="SEVIR_3G158833v2"/>
</dbReference>
<dbReference type="OMA" id="CHFLALL"/>